<evidence type="ECO:0008006" key="4">
    <source>
        <dbReference type="Google" id="ProtNLM"/>
    </source>
</evidence>
<dbReference type="EMBL" id="RBIE01000002">
    <property type="protein sequence ID" value="RKQ61697.1"/>
    <property type="molecule type" value="Genomic_DNA"/>
</dbReference>
<feature type="transmembrane region" description="Helical" evidence="1">
    <location>
        <begin position="142"/>
        <end position="165"/>
    </location>
</feature>
<evidence type="ECO:0000256" key="1">
    <source>
        <dbReference type="SAM" id="Phobius"/>
    </source>
</evidence>
<gene>
    <name evidence="2" type="ORF">C7457_1139</name>
</gene>
<feature type="transmembrane region" description="Helical" evidence="1">
    <location>
        <begin position="237"/>
        <end position="261"/>
    </location>
</feature>
<comment type="caution">
    <text evidence="2">The sequence shown here is derived from an EMBL/GenBank/DDBJ whole genome shotgun (WGS) entry which is preliminary data.</text>
</comment>
<evidence type="ECO:0000313" key="3">
    <source>
        <dbReference type="Proteomes" id="UP000280881"/>
    </source>
</evidence>
<keyword evidence="1" id="KW-1133">Transmembrane helix</keyword>
<dbReference type="AlphaFoldDB" id="A0A420W6P6"/>
<protein>
    <recommendedName>
        <fullName evidence="4">ABC-2 family transporter</fullName>
    </recommendedName>
</protein>
<accession>A0A420W6P6</accession>
<proteinExistence type="predicted"/>
<dbReference type="OrthoDB" id="9810558at2"/>
<name>A0A420W6P6_9BACT</name>
<dbReference type="Proteomes" id="UP000280881">
    <property type="component" value="Unassembled WGS sequence"/>
</dbReference>
<dbReference type="PANTHER" id="PTHR43471">
    <property type="entry name" value="ABC TRANSPORTER PERMEASE"/>
    <property type="match status" value="1"/>
</dbReference>
<reference evidence="2 3" key="1">
    <citation type="submission" date="2018-10" db="EMBL/GenBank/DDBJ databases">
        <title>Genomic Encyclopedia of Type Strains, Phase IV (KMG-IV): sequencing the most valuable type-strain genomes for metagenomic binning, comparative biology and taxonomic classification.</title>
        <authorList>
            <person name="Goeker M."/>
        </authorList>
    </citation>
    <scope>NUCLEOTIDE SEQUENCE [LARGE SCALE GENOMIC DNA]</scope>
    <source>
        <strain evidence="2 3">DSM 15521</strain>
    </source>
</reference>
<keyword evidence="1" id="KW-0472">Membrane</keyword>
<sequence>MSFWPVAKLTFRESVKERFFIGMLLVEVLLLFLSYYLSELAAGDSVKVGMDFALAFYFFLTAIFAIMVPVSTLFRDISDKFVYLILSKPIKRESYLVGKYFGSLMALALFLFASFFIVSVGVLGISHFARLYVPHVIVVERIFLLTLSLFFMGTLLSAFSTLFSILFTSQTLATVVGFLLFLSGLELASVKELSLSSDYVSPFNKVLIKVLYYFFPNFSLYDLKAYAVHLQLSVSPLYFVLIVLYTLFYSCAVLLISTWFFTRREL</sequence>
<dbReference type="RefSeq" id="WP_121170947.1">
    <property type="nucleotide sequence ID" value="NZ_RBIE01000002.1"/>
</dbReference>
<keyword evidence="3" id="KW-1185">Reference proteome</keyword>
<dbReference type="PANTHER" id="PTHR43471:SF10">
    <property type="entry name" value="SLL1107 PROTEIN"/>
    <property type="match status" value="1"/>
</dbReference>
<feature type="transmembrane region" description="Helical" evidence="1">
    <location>
        <begin position="20"/>
        <end position="37"/>
    </location>
</feature>
<feature type="transmembrane region" description="Helical" evidence="1">
    <location>
        <begin position="95"/>
        <end position="122"/>
    </location>
</feature>
<feature type="transmembrane region" description="Helical" evidence="1">
    <location>
        <begin position="52"/>
        <end position="74"/>
    </location>
</feature>
<keyword evidence="1" id="KW-0812">Transmembrane</keyword>
<organism evidence="2 3">
    <name type="scientific">Thermovibrio guaymasensis</name>
    <dbReference type="NCBI Taxonomy" id="240167"/>
    <lineage>
        <taxon>Bacteria</taxon>
        <taxon>Pseudomonadati</taxon>
        <taxon>Aquificota</taxon>
        <taxon>Aquificia</taxon>
        <taxon>Desulfurobacteriales</taxon>
        <taxon>Desulfurobacteriaceae</taxon>
        <taxon>Thermovibrio</taxon>
    </lineage>
</organism>
<feature type="transmembrane region" description="Helical" evidence="1">
    <location>
        <begin position="172"/>
        <end position="190"/>
    </location>
</feature>
<evidence type="ECO:0000313" key="2">
    <source>
        <dbReference type="EMBL" id="RKQ61697.1"/>
    </source>
</evidence>